<dbReference type="EMBL" id="CP058561">
    <property type="protein sequence ID" value="QUH27966.1"/>
    <property type="molecule type" value="Genomic_DNA"/>
</dbReference>
<evidence type="ECO:0000256" key="1">
    <source>
        <dbReference type="SAM" id="SignalP"/>
    </source>
</evidence>
<dbReference type="KEGG" id="vgu:HYG85_03160"/>
<dbReference type="Proteomes" id="UP000677305">
    <property type="component" value="Chromosome"/>
</dbReference>
<evidence type="ECO:0000313" key="3">
    <source>
        <dbReference type="EMBL" id="QUH27966.1"/>
    </source>
</evidence>
<feature type="chain" id="PRO_5039169118" evidence="1">
    <location>
        <begin position="25"/>
        <end position="335"/>
    </location>
</feature>
<reference evidence="3 4" key="1">
    <citation type="submission" date="2020-07" db="EMBL/GenBank/DDBJ databases">
        <title>Vallitalea guaymasensis genome.</title>
        <authorList>
            <person name="Postec A."/>
        </authorList>
    </citation>
    <scope>NUCLEOTIDE SEQUENCE [LARGE SCALE GENOMIC DNA]</scope>
    <source>
        <strain evidence="3 4">Ra1766G1</strain>
    </source>
</reference>
<dbReference type="Gene3D" id="3.40.190.10">
    <property type="entry name" value="Periplasmic binding protein-like II"/>
    <property type="match status" value="2"/>
</dbReference>
<feature type="domain" description="SsuA/THI5-like" evidence="2">
    <location>
        <begin position="130"/>
        <end position="271"/>
    </location>
</feature>
<protein>
    <submittedName>
        <fullName evidence="3">ABC transporter substrate-binding protein</fullName>
    </submittedName>
</protein>
<proteinExistence type="predicted"/>
<dbReference type="PANTHER" id="PTHR30024:SF46">
    <property type="entry name" value="ABC TRANSPORTER, SUBSTRATE-BINDING LIPOPROTEIN"/>
    <property type="match status" value="1"/>
</dbReference>
<evidence type="ECO:0000313" key="4">
    <source>
        <dbReference type="Proteomes" id="UP000677305"/>
    </source>
</evidence>
<gene>
    <name evidence="3" type="ORF">HYG85_03160</name>
</gene>
<evidence type="ECO:0000259" key="2">
    <source>
        <dbReference type="Pfam" id="PF09084"/>
    </source>
</evidence>
<dbReference type="Pfam" id="PF09084">
    <property type="entry name" value="NMT1"/>
    <property type="match status" value="1"/>
</dbReference>
<dbReference type="PROSITE" id="PS51257">
    <property type="entry name" value="PROKAR_LIPOPROTEIN"/>
    <property type="match status" value="1"/>
</dbReference>
<dbReference type="InterPro" id="IPR015168">
    <property type="entry name" value="SsuA/THI5"/>
</dbReference>
<organism evidence="3 4">
    <name type="scientific">Vallitalea guaymasensis</name>
    <dbReference type="NCBI Taxonomy" id="1185412"/>
    <lineage>
        <taxon>Bacteria</taxon>
        <taxon>Bacillati</taxon>
        <taxon>Bacillota</taxon>
        <taxon>Clostridia</taxon>
        <taxon>Lachnospirales</taxon>
        <taxon>Vallitaleaceae</taxon>
        <taxon>Vallitalea</taxon>
    </lineage>
</organism>
<keyword evidence="4" id="KW-1185">Reference proteome</keyword>
<feature type="signal peptide" evidence="1">
    <location>
        <begin position="1"/>
        <end position="24"/>
    </location>
</feature>
<dbReference type="SUPFAM" id="SSF53850">
    <property type="entry name" value="Periplasmic binding protein-like II"/>
    <property type="match status" value="1"/>
</dbReference>
<sequence>MKRFIVFLLMIAINLSIISGCSTSKVTDKEVENDKSINEQKELTVKISGPKSPAIIPLLRIIDTNGLGENVKIELNLYHSMEEMVTLATDKDNAFMALPAHTASVLYNKDIDIKLLNVGIWGCMYLTTIDAECKGWEDLKGGKLYIPGKNSPPDMITKYFLKKNNLEPGKDLEIVYSNHTEIAQLLELGNIKHAIDAEPFTTLHKETIDGFKVISDYSEEWKKTEGEEYKLPAFGIVVNGEFAADNKEIVDNFNKSYEQAVKWTNENPEQAELLAMDQLKTKPDLIKKAIPNMSFIYESAEIAKKSLEKYFSILVNYKPETVGGKIPDETFYYKN</sequence>
<dbReference type="AlphaFoldDB" id="A0A8J8M7U7"/>
<keyword evidence="1" id="KW-0732">Signal</keyword>
<dbReference type="InterPro" id="IPR027024">
    <property type="entry name" value="UCP027386_ABC_sbc_TM0202"/>
</dbReference>
<name>A0A8J8M7U7_9FIRM</name>
<accession>A0A8J8M7U7</accession>
<dbReference type="RefSeq" id="WP_212692249.1">
    <property type="nucleotide sequence ID" value="NZ_CP058561.1"/>
</dbReference>
<dbReference type="PIRSF" id="PIRSF027386">
    <property type="entry name" value="UCP027386_ABC_sbc_TM0202"/>
    <property type="match status" value="1"/>
</dbReference>
<dbReference type="PANTHER" id="PTHR30024">
    <property type="entry name" value="ALIPHATIC SULFONATES-BINDING PROTEIN-RELATED"/>
    <property type="match status" value="1"/>
</dbReference>